<evidence type="ECO:0000259" key="2">
    <source>
        <dbReference type="Pfam" id="PF03313"/>
    </source>
</evidence>
<dbReference type="InterPro" id="IPR021144">
    <property type="entry name" value="UPF0597"/>
</dbReference>
<dbReference type="InterPro" id="IPR005130">
    <property type="entry name" value="Ser_deHydtase-like_asu"/>
</dbReference>
<protein>
    <recommendedName>
        <fullName evidence="1">UPF0597 protein EXD82_01775</fullName>
    </recommendedName>
</protein>
<accession>A0A544QXW4</accession>
<feature type="domain" description="Serine dehydratase-like alpha subunit" evidence="2">
    <location>
        <begin position="87"/>
        <end position="426"/>
    </location>
</feature>
<comment type="similarity">
    <text evidence="1">Belongs to the UPF0597 family.</text>
</comment>
<comment type="caution">
    <text evidence="3">The sequence shown here is derived from an EMBL/GenBank/DDBJ whole genome shotgun (WGS) entry which is preliminary data.</text>
</comment>
<keyword evidence="4" id="KW-1185">Reference proteome</keyword>
<dbReference type="PIRSF" id="PIRSF006054">
    <property type="entry name" value="UCP006054"/>
    <property type="match status" value="1"/>
</dbReference>
<evidence type="ECO:0000256" key="1">
    <source>
        <dbReference type="HAMAP-Rule" id="MF_01845"/>
    </source>
</evidence>
<dbReference type="PANTHER" id="PTHR30501:SF2">
    <property type="entry name" value="UPF0597 PROTEIN YHAM"/>
    <property type="match status" value="1"/>
</dbReference>
<sequence>MRDIRKELVEMLKNEVKPAVGCTEPVALALACAKAKELLGEDVKENRMYVSHNIYKNGMGVGIPGSKILGLKVAACMGIVGGKSEDGLSVLEGLSEEQVRESEKYLEENAISVEPVESTDKIFLEVNLKGENHEVTVKVRGRHDNFTYLEKDGEVIMDNEPKQTSENAAEERKETLMDNATVAEIVHNVEGMEFEDIKFLLEGIKMNRAMAEVGLKEKTGVGMGYGIKTAVKDGELGDDLVNYAMMLTSAASDARMSGVKMPVMSSNGSGNHGLTAILPIAAYVERCPQEDDKTARALAISHLITAYIKNFTGRLSPMCGCGVAAAIGCTAGLSWLMGAEQSQIEGAMENMIADLSGMICDGAKPGCACKLATASSAAVQNALLAKRGCIVPALNGIVGRSVDESVRALGCVGDAGMSVTDEVILNVMNEMNKVQ</sequence>
<dbReference type="GO" id="GO:0019450">
    <property type="term" value="P:L-cysteine catabolic process to pyruvate"/>
    <property type="evidence" value="ECO:0007669"/>
    <property type="project" value="TreeGrafter"/>
</dbReference>
<evidence type="ECO:0000313" key="4">
    <source>
        <dbReference type="Proteomes" id="UP000317863"/>
    </source>
</evidence>
<organism evidence="3 4">
    <name type="scientific">Peptacetobacter hominis</name>
    <dbReference type="NCBI Taxonomy" id="2743610"/>
    <lineage>
        <taxon>Bacteria</taxon>
        <taxon>Bacillati</taxon>
        <taxon>Bacillota</taxon>
        <taxon>Clostridia</taxon>
        <taxon>Peptostreptococcales</taxon>
        <taxon>Peptostreptococcaceae</taxon>
        <taxon>Peptacetobacter</taxon>
    </lineage>
</organism>
<dbReference type="Pfam" id="PF03313">
    <property type="entry name" value="SDH_alpha"/>
    <property type="match status" value="1"/>
</dbReference>
<proteinExistence type="inferred from homology"/>
<dbReference type="OrthoDB" id="41906at2"/>
<dbReference type="Proteomes" id="UP000317863">
    <property type="component" value="Unassembled WGS sequence"/>
</dbReference>
<dbReference type="RefSeq" id="WP_142535205.1">
    <property type="nucleotide sequence ID" value="NZ_SGJB01000002.1"/>
</dbReference>
<reference evidence="3 4" key="1">
    <citation type="submission" date="2019-02" db="EMBL/GenBank/DDBJ databases">
        <title>Peptostreptococcaceae bacterium ZHW00191 nov., a new bacterium isolated from the human gut.</title>
        <authorList>
            <person name="Zhou H.-W."/>
            <person name="Chen X.-J."/>
        </authorList>
    </citation>
    <scope>NUCLEOTIDE SEQUENCE [LARGE SCALE GENOMIC DNA]</scope>
    <source>
        <strain evidence="3 4">ZHW00191</strain>
    </source>
</reference>
<dbReference type="EMBL" id="SGJB01000002">
    <property type="protein sequence ID" value="TQQ85501.1"/>
    <property type="molecule type" value="Genomic_DNA"/>
</dbReference>
<gene>
    <name evidence="3" type="ORF">EXD82_01775</name>
</gene>
<dbReference type="GO" id="GO:0080146">
    <property type="term" value="F:L-cysteine desulfhydrase activity"/>
    <property type="evidence" value="ECO:0007669"/>
    <property type="project" value="TreeGrafter"/>
</dbReference>
<dbReference type="PANTHER" id="PTHR30501">
    <property type="entry name" value="UPF0597 PROTEIN YHAM"/>
    <property type="match status" value="1"/>
</dbReference>
<dbReference type="AlphaFoldDB" id="A0A544QXW4"/>
<dbReference type="HAMAP" id="MF_01845">
    <property type="entry name" value="UPF0597"/>
    <property type="match status" value="1"/>
</dbReference>
<evidence type="ECO:0000313" key="3">
    <source>
        <dbReference type="EMBL" id="TQQ85501.1"/>
    </source>
</evidence>
<name>A0A544QXW4_9FIRM</name>